<evidence type="ECO:0000313" key="1">
    <source>
        <dbReference type="EMBL" id="GJT47283.1"/>
    </source>
</evidence>
<reference evidence="1" key="1">
    <citation type="journal article" date="2022" name="Int. J. Mol. Sci.">
        <title>Draft Genome of Tanacetum Coccineum: Genomic Comparison of Closely Related Tanacetum-Family Plants.</title>
        <authorList>
            <person name="Yamashiro T."/>
            <person name="Shiraishi A."/>
            <person name="Nakayama K."/>
            <person name="Satake H."/>
        </authorList>
    </citation>
    <scope>NUCLEOTIDE SEQUENCE</scope>
</reference>
<name>A0ABQ5E8Q5_9ASTR</name>
<proteinExistence type="predicted"/>
<reference evidence="1" key="2">
    <citation type="submission" date="2022-01" db="EMBL/GenBank/DDBJ databases">
        <authorList>
            <person name="Yamashiro T."/>
            <person name="Shiraishi A."/>
            <person name="Satake H."/>
            <person name="Nakayama K."/>
        </authorList>
    </citation>
    <scope>NUCLEOTIDE SEQUENCE</scope>
</reference>
<organism evidence="1 2">
    <name type="scientific">Tanacetum coccineum</name>
    <dbReference type="NCBI Taxonomy" id="301880"/>
    <lineage>
        <taxon>Eukaryota</taxon>
        <taxon>Viridiplantae</taxon>
        <taxon>Streptophyta</taxon>
        <taxon>Embryophyta</taxon>
        <taxon>Tracheophyta</taxon>
        <taxon>Spermatophyta</taxon>
        <taxon>Magnoliopsida</taxon>
        <taxon>eudicotyledons</taxon>
        <taxon>Gunneridae</taxon>
        <taxon>Pentapetalae</taxon>
        <taxon>asterids</taxon>
        <taxon>campanulids</taxon>
        <taxon>Asterales</taxon>
        <taxon>Asteraceae</taxon>
        <taxon>Asteroideae</taxon>
        <taxon>Anthemideae</taxon>
        <taxon>Anthemidinae</taxon>
        <taxon>Tanacetum</taxon>
    </lineage>
</organism>
<protein>
    <submittedName>
        <fullName evidence="1">Uncharacterized protein</fullName>
    </submittedName>
</protein>
<dbReference type="Proteomes" id="UP001151760">
    <property type="component" value="Unassembled WGS sequence"/>
</dbReference>
<dbReference type="EMBL" id="BQNB010016054">
    <property type="protein sequence ID" value="GJT47283.1"/>
    <property type="molecule type" value="Genomic_DNA"/>
</dbReference>
<evidence type="ECO:0000313" key="2">
    <source>
        <dbReference type="Proteomes" id="UP001151760"/>
    </source>
</evidence>
<sequence length="68" mass="7471">MMMMMTGVAREGECIGDPIDRPVSHLFAFAGQIHDDDVINGGGDGDVWGWSMAVVVSRLWWQSWCAGD</sequence>
<keyword evidence="2" id="KW-1185">Reference proteome</keyword>
<gene>
    <name evidence="1" type="ORF">Tco_0955998</name>
</gene>
<comment type="caution">
    <text evidence="1">The sequence shown here is derived from an EMBL/GenBank/DDBJ whole genome shotgun (WGS) entry which is preliminary data.</text>
</comment>
<accession>A0ABQ5E8Q5</accession>